<dbReference type="EMBL" id="JAOSHO010000003">
    <property type="protein sequence ID" value="MCW1242894.1"/>
    <property type="molecule type" value="Genomic_DNA"/>
</dbReference>
<name>A0ABT3F2J3_9PSED</name>
<keyword evidence="1" id="KW-0732">Signal</keyword>
<feature type="chain" id="PRO_5046232191" description="Metallo-beta-lactamase domain-containing protein" evidence="1">
    <location>
        <begin position="17"/>
        <end position="352"/>
    </location>
</feature>
<evidence type="ECO:0008006" key="4">
    <source>
        <dbReference type="Google" id="ProtNLM"/>
    </source>
</evidence>
<accession>A0ABT3F2J3</accession>
<dbReference type="RefSeq" id="WP_264426034.1">
    <property type="nucleotide sequence ID" value="NZ_JAOSHO010000003.1"/>
</dbReference>
<evidence type="ECO:0000256" key="1">
    <source>
        <dbReference type="SAM" id="SignalP"/>
    </source>
</evidence>
<dbReference type="Gene3D" id="3.60.15.10">
    <property type="entry name" value="Ribonuclease Z/Hydroxyacylglutathione hydrolase-like"/>
    <property type="match status" value="1"/>
</dbReference>
<comment type="caution">
    <text evidence="2">The sequence shown here is derived from an EMBL/GenBank/DDBJ whole genome shotgun (WGS) entry which is preliminary data.</text>
</comment>
<protein>
    <recommendedName>
        <fullName evidence="4">Metallo-beta-lactamase domain-containing protein</fullName>
    </recommendedName>
</protein>
<dbReference type="Proteomes" id="UP001061999">
    <property type="component" value="Unassembled WGS sequence"/>
</dbReference>
<organism evidence="2 3">
    <name type="scientific">Pseudomonas agronomica</name>
    <dbReference type="NCBI Taxonomy" id="2979328"/>
    <lineage>
        <taxon>Bacteria</taxon>
        <taxon>Pseudomonadati</taxon>
        <taxon>Pseudomonadota</taxon>
        <taxon>Gammaproteobacteria</taxon>
        <taxon>Pseudomonadales</taxon>
        <taxon>Pseudomonadaceae</taxon>
        <taxon>Pseudomonas</taxon>
    </lineage>
</organism>
<evidence type="ECO:0000313" key="3">
    <source>
        <dbReference type="Proteomes" id="UP001061999"/>
    </source>
</evidence>
<dbReference type="SUPFAM" id="SSF56281">
    <property type="entry name" value="Metallo-hydrolase/oxidoreductase"/>
    <property type="match status" value="1"/>
</dbReference>
<gene>
    <name evidence="2" type="ORF">OC610_00595</name>
</gene>
<keyword evidence="3" id="KW-1185">Reference proteome</keyword>
<evidence type="ECO:0000313" key="2">
    <source>
        <dbReference type="EMBL" id="MCW1242894.1"/>
    </source>
</evidence>
<reference evidence="2" key="1">
    <citation type="submission" date="2022-07" db="EMBL/GenBank/DDBJ databases">
        <title>Pseudomonas agronomica sp. nov.: a novel bacterium with biotechnological application in the synthesis of biofertilizers from valorized agricultural residues.</title>
        <authorList>
            <person name="Robas M."/>
            <person name="Fernandez V.M."/>
            <person name="Luna L."/>
            <person name="Provanza A."/>
            <person name="Jimenez P.A."/>
        </authorList>
    </citation>
    <scope>NUCLEOTIDE SEQUENCE</scope>
    <source>
        <strain evidence="2">SAICEU22T</strain>
    </source>
</reference>
<sequence>MRLVTVLMLLCLVGCAKDLTPGLVGCAEDPSPGSDCREEPTTNEHNLNGPKITYLGVGGWLLDWHGEGLLLAPSFSNPSMPPIFVRANEQRIADYLPDVKNVKIILIGHAHYDHLLDVPLIMQRYAPDAIAYGNRTAGHILAVPELHLKHRFINVEQRMYRVYCTTPQCYQANPDQWTKVGRVRFMAIQSQHAPHFAGVDLLEGSYYEDLKALPVYVRDWKEGTTLAFLIDLLDDAGRPAYRIHYQDSASNPPFGFPPLIADGKDVDVMIMCAASTSQVSQYPDALLRYLHPRRLLIGHWEDFFGNDLGRPPRLLRAQKEHQMLTRISTGFKDTRMVMPFPLSEVALRDDEP</sequence>
<proteinExistence type="predicted"/>
<feature type="signal peptide" evidence="1">
    <location>
        <begin position="1"/>
        <end position="16"/>
    </location>
</feature>
<dbReference type="InterPro" id="IPR036866">
    <property type="entry name" value="RibonucZ/Hydroxyglut_hydro"/>
</dbReference>